<dbReference type="Proteomes" id="UP000294215">
    <property type="component" value="Unassembled WGS sequence"/>
</dbReference>
<dbReference type="EMBL" id="SIMR01000001">
    <property type="protein sequence ID" value="TBC15620.1"/>
    <property type="molecule type" value="Genomic_DNA"/>
</dbReference>
<dbReference type="RefSeq" id="WP_130774527.1">
    <property type="nucleotide sequence ID" value="NZ_SIMR01000001.1"/>
</dbReference>
<organism evidence="1 2">
    <name type="scientific">Rhizobium ruizarguesonis</name>
    <dbReference type="NCBI Taxonomy" id="2081791"/>
    <lineage>
        <taxon>Bacteria</taxon>
        <taxon>Pseudomonadati</taxon>
        <taxon>Pseudomonadota</taxon>
        <taxon>Alphaproteobacteria</taxon>
        <taxon>Hyphomicrobiales</taxon>
        <taxon>Rhizobiaceae</taxon>
        <taxon>Rhizobium/Agrobacterium group</taxon>
        <taxon>Rhizobium</taxon>
    </lineage>
</organism>
<dbReference type="AlphaFoldDB" id="A0AB38I4D7"/>
<accession>A0AB38I4D7</accession>
<gene>
    <name evidence="1" type="ORF">ELH40_12120</name>
</gene>
<comment type="caution">
    <text evidence="1">The sequence shown here is derived from an EMBL/GenBank/DDBJ whole genome shotgun (WGS) entry which is preliminary data.</text>
</comment>
<evidence type="ECO:0000313" key="2">
    <source>
        <dbReference type="Proteomes" id="UP000294215"/>
    </source>
</evidence>
<name>A0AB38I4D7_9HYPH</name>
<reference evidence="1 2" key="1">
    <citation type="submission" date="2019-02" db="EMBL/GenBank/DDBJ databases">
        <title>The genomic architecture of introgression among sibling species of bacteria.</title>
        <authorList>
            <person name="Cavassim M.I.A."/>
            <person name="Moeskjaer S."/>
            <person name="Moslemi C."/>
            <person name="Fields B."/>
            <person name="Bachmann A."/>
            <person name="Vilhjalmsson B."/>
            <person name="Schierup M.H."/>
            <person name="Young J.P.W."/>
            <person name="Andersen S.U."/>
        </authorList>
    </citation>
    <scope>NUCLEOTIDE SEQUENCE [LARGE SCALE GENOMIC DNA]</scope>
    <source>
        <strain evidence="1 2">SM92</strain>
    </source>
</reference>
<protein>
    <submittedName>
        <fullName evidence="1">Uncharacterized protein</fullName>
    </submittedName>
</protein>
<sequence>MGLIYKNFDGVPMIGISTGDRFEHSPLDIDDWGLGDSVGDDEAEISDVCTLMSSFENEVRLMGGSLDAMFAAAPCLNQFERLLVDTATECAQEDGISVRGLVKRALRGDAAVVKYHNRLRRDWQAATVEEVLDVPCPSRREFVQAVIEELLAQSSQVRR</sequence>
<evidence type="ECO:0000313" key="1">
    <source>
        <dbReference type="EMBL" id="TBC15620.1"/>
    </source>
</evidence>
<proteinExistence type="predicted"/>